<sequence length="176" mass="19647">MRNNTTTEQPRIYVACLAAYNNGYLHGAWIDAAQEPWAIYDAVRVMLKASPIENAEEWAIHDYEGFGGIRLSEYEGFERVSQLAAFIAEHGDIGAALLDYYSGDLDEARQALDDRHLGAYASLADYVQDVTEETTAIPQSLRYYIDWQAMARDAELSGDLFTIQTAHDAVHVFAGC</sequence>
<dbReference type="InterPro" id="IPR041893">
    <property type="entry name" value="ArdA_dom3"/>
</dbReference>
<evidence type="ECO:0000313" key="1">
    <source>
        <dbReference type="EMBL" id="SFI28260.1"/>
    </source>
</evidence>
<dbReference type="Pfam" id="PF07275">
    <property type="entry name" value="ArdA"/>
    <property type="match status" value="1"/>
</dbReference>
<dbReference type="RefSeq" id="WP_092860209.1">
    <property type="nucleotide sequence ID" value="NZ_FOQH01000005.1"/>
</dbReference>
<proteinExistence type="predicted"/>
<accession>A0A1I3GYA5</accession>
<reference evidence="1 2" key="1">
    <citation type="submission" date="2016-10" db="EMBL/GenBank/DDBJ databases">
        <authorList>
            <person name="de Groot N.N."/>
        </authorList>
    </citation>
    <scope>NUCLEOTIDE SEQUENCE [LARGE SCALE GENOMIC DNA]</scope>
    <source>
        <strain evidence="1 2">CGMCC 1.11030</strain>
    </source>
</reference>
<keyword evidence="2" id="KW-1185">Reference proteome</keyword>
<dbReference type="Proteomes" id="UP000199377">
    <property type="component" value="Unassembled WGS sequence"/>
</dbReference>
<dbReference type="STRING" id="1114924.SAMN05216258_105398"/>
<evidence type="ECO:0000313" key="2">
    <source>
        <dbReference type="Proteomes" id="UP000199377"/>
    </source>
</evidence>
<dbReference type="EMBL" id="FOQH01000005">
    <property type="protein sequence ID" value="SFI28260.1"/>
    <property type="molecule type" value="Genomic_DNA"/>
</dbReference>
<organism evidence="1 2">
    <name type="scientific">Albimonas pacifica</name>
    <dbReference type="NCBI Taxonomy" id="1114924"/>
    <lineage>
        <taxon>Bacteria</taxon>
        <taxon>Pseudomonadati</taxon>
        <taxon>Pseudomonadota</taxon>
        <taxon>Alphaproteobacteria</taxon>
        <taxon>Rhodobacterales</taxon>
        <taxon>Paracoccaceae</taxon>
        <taxon>Albimonas</taxon>
    </lineage>
</organism>
<dbReference type="OrthoDB" id="944647at2"/>
<name>A0A1I3GYA5_9RHOB</name>
<dbReference type="InterPro" id="IPR041895">
    <property type="entry name" value="ArdA_dom1"/>
</dbReference>
<gene>
    <name evidence="1" type="ORF">SAMN05216258_105398</name>
</gene>
<dbReference type="AlphaFoldDB" id="A0A1I3GYA5"/>
<dbReference type="InterPro" id="IPR009899">
    <property type="entry name" value="ArdA"/>
</dbReference>
<dbReference type="Gene3D" id="1.10.10.1190">
    <property type="entry name" value="Antirestriction protein ArdA, domain 3"/>
    <property type="match status" value="1"/>
</dbReference>
<dbReference type="Gene3D" id="3.10.20.480">
    <property type="entry name" value="Antirestriction protein ArdA, domain 1"/>
    <property type="match status" value="1"/>
</dbReference>
<protein>
    <submittedName>
        <fullName evidence="1">Antirestriction protein</fullName>
    </submittedName>
</protein>